<gene>
    <name evidence="1" type="ORF">ABVK25_004477</name>
</gene>
<dbReference type="Proteomes" id="UP001590951">
    <property type="component" value="Unassembled WGS sequence"/>
</dbReference>
<organism evidence="1 2">
    <name type="scientific">Lepraria finkii</name>
    <dbReference type="NCBI Taxonomy" id="1340010"/>
    <lineage>
        <taxon>Eukaryota</taxon>
        <taxon>Fungi</taxon>
        <taxon>Dikarya</taxon>
        <taxon>Ascomycota</taxon>
        <taxon>Pezizomycotina</taxon>
        <taxon>Lecanoromycetes</taxon>
        <taxon>OSLEUM clade</taxon>
        <taxon>Lecanoromycetidae</taxon>
        <taxon>Lecanorales</taxon>
        <taxon>Lecanorineae</taxon>
        <taxon>Stereocaulaceae</taxon>
        <taxon>Lepraria</taxon>
    </lineage>
</organism>
<comment type="caution">
    <text evidence="1">The sequence shown here is derived from an EMBL/GenBank/DDBJ whole genome shotgun (WGS) entry which is preliminary data.</text>
</comment>
<proteinExistence type="predicted"/>
<protein>
    <submittedName>
        <fullName evidence="1">Uncharacterized protein</fullName>
    </submittedName>
</protein>
<name>A0ABR4BBA4_9LECA</name>
<accession>A0ABR4BBA4</accession>
<evidence type="ECO:0000313" key="2">
    <source>
        <dbReference type="Proteomes" id="UP001590951"/>
    </source>
</evidence>
<evidence type="ECO:0000313" key="1">
    <source>
        <dbReference type="EMBL" id="KAL2055139.1"/>
    </source>
</evidence>
<reference evidence="1 2" key="1">
    <citation type="submission" date="2024-09" db="EMBL/GenBank/DDBJ databases">
        <title>Rethinking Asexuality: The Enigmatic Case of Functional Sexual Genes in Lepraria (Stereocaulaceae).</title>
        <authorList>
            <person name="Doellman M."/>
            <person name="Sun Y."/>
            <person name="Barcenas-Pena A."/>
            <person name="Lumbsch H.T."/>
            <person name="Grewe F."/>
        </authorList>
    </citation>
    <scope>NUCLEOTIDE SEQUENCE [LARGE SCALE GENOMIC DNA]</scope>
    <source>
        <strain evidence="1 2">Grewe 0041</strain>
    </source>
</reference>
<dbReference type="EMBL" id="JBHFEH010000012">
    <property type="protein sequence ID" value="KAL2055139.1"/>
    <property type="molecule type" value="Genomic_DNA"/>
</dbReference>
<keyword evidence="2" id="KW-1185">Reference proteome</keyword>
<sequence>MGVVKLIGYYNILAPSERLDGAILDKAMRYVVVAFRYSNTSVRDLQCRLAEYRQLALYGLNSEENEAVIEALVKNLENGPAEG</sequence>